<sequence length="101" mass="10967">MDNKASHAAFGTSGLFPETEGFACAIMVQAIATKNYLKFIVKDGTSEQDPPTSAGLTNKTIPCNRPDITLMDKVANSTLPNIQNFQQALQEKLSKYETEVA</sequence>
<evidence type="ECO:0000313" key="1">
    <source>
        <dbReference type="EMBL" id="KAL0280007.1"/>
    </source>
</evidence>
<accession>A0AAW2ID79</accession>
<dbReference type="AlphaFoldDB" id="A0AAW2ID79"/>
<protein>
    <submittedName>
        <fullName evidence="1">Uncharacterized protein</fullName>
    </submittedName>
</protein>
<proteinExistence type="predicted"/>
<dbReference type="EMBL" id="JARGDH010000001">
    <property type="protein sequence ID" value="KAL0280007.1"/>
    <property type="molecule type" value="Genomic_DNA"/>
</dbReference>
<name>A0AAW2ID79_9NEOP</name>
<gene>
    <name evidence="1" type="ORF">PYX00_001435</name>
</gene>
<organism evidence="1">
    <name type="scientific">Menopon gallinae</name>
    <name type="common">poultry shaft louse</name>
    <dbReference type="NCBI Taxonomy" id="328185"/>
    <lineage>
        <taxon>Eukaryota</taxon>
        <taxon>Metazoa</taxon>
        <taxon>Ecdysozoa</taxon>
        <taxon>Arthropoda</taxon>
        <taxon>Hexapoda</taxon>
        <taxon>Insecta</taxon>
        <taxon>Pterygota</taxon>
        <taxon>Neoptera</taxon>
        <taxon>Paraneoptera</taxon>
        <taxon>Psocodea</taxon>
        <taxon>Troctomorpha</taxon>
        <taxon>Phthiraptera</taxon>
        <taxon>Amblycera</taxon>
        <taxon>Menoponidae</taxon>
        <taxon>Menopon</taxon>
    </lineage>
</organism>
<comment type="caution">
    <text evidence="1">The sequence shown here is derived from an EMBL/GenBank/DDBJ whole genome shotgun (WGS) entry which is preliminary data.</text>
</comment>
<reference evidence="1" key="1">
    <citation type="journal article" date="2024" name="Gigascience">
        <title>Chromosome-level genome of the poultry shaft louse Menopon gallinae provides insight into the host-switching and adaptive evolution of parasitic lice.</title>
        <authorList>
            <person name="Xu Y."/>
            <person name="Ma L."/>
            <person name="Liu S."/>
            <person name="Liang Y."/>
            <person name="Liu Q."/>
            <person name="He Z."/>
            <person name="Tian L."/>
            <person name="Duan Y."/>
            <person name="Cai W."/>
            <person name="Li H."/>
            <person name="Song F."/>
        </authorList>
    </citation>
    <scope>NUCLEOTIDE SEQUENCE</scope>
    <source>
        <strain evidence="1">Cailab_2023a</strain>
    </source>
</reference>